<name>A0A3A8AT40_9RHOB</name>
<dbReference type="EMBL" id="RAPE01000006">
    <property type="protein sequence ID" value="RKF12568.1"/>
    <property type="molecule type" value="Genomic_DNA"/>
</dbReference>
<gene>
    <name evidence="2" type="ORF">D6850_16495</name>
</gene>
<protein>
    <submittedName>
        <fullName evidence="2">Uncharacterized protein</fullName>
    </submittedName>
</protein>
<feature type="region of interest" description="Disordered" evidence="1">
    <location>
        <begin position="72"/>
        <end position="91"/>
    </location>
</feature>
<evidence type="ECO:0000256" key="1">
    <source>
        <dbReference type="SAM" id="MobiDB-lite"/>
    </source>
</evidence>
<evidence type="ECO:0000313" key="2">
    <source>
        <dbReference type="EMBL" id="RKF12568.1"/>
    </source>
</evidence>
<evidence type="ECO:0000313" key="3">
    <source>
        <dbReference type="Proteomes" id="UP000281128"/>
    </source>
</evidence>
<dbReference type="AlphaFoldDB" id="A0A3A8AT40"/>
<proteinExistence type="predicted"/>
<comment type="caution">
    <text evidence="2">The sequence shown here is derived from an EMBL/GenBank/DDBJ whole genome shotgun (WGS) entry which is preliminary data.</text>
</comment>
<sequence>MTPTENLTPTFAPELTALSWMTQVIDQLASARTPRTGLVGVDIGHVNLPDVDLVVSEPCAGQVGAEFGDVNAQARSRDSRRSAISGLCSNR</sequence>
<organism evidence="2 3">
    <name type="scientific">Roseovarius spongiae</name>
    <dbReference type="NCBI Taxonomy" id="2320272"/>
    <lineage>
        <taxon>Bacteria</taxon>
        <taxon>Pseudomonadati</taxon>
        <taxon>Pseudomonadota</taxon>
        <taxon>Alphaproteobacteria</taxon>
        <taxon>Rhodobacterales</taxon>
        <taxon>Roseobacteraceae</taxon>
        <taxon>Roseovarius</taxon>
    </lineage>
</organism>
<dbReference type="OrthoDB" id="10004050at2"/>
<dbReference type="RefSeq" id="WP_121168720.1">
    <property type="nucleotide sequence ID" value="NZ_RAPE01000006.1"/>
</dbReference>
<dbReference type="Proteomes" id="UP000281128">
    <property type="component" value="Unassembled WGS sequence"/>
</dbReference>
<keyword evidence="3" id="KW-1185">Reference proteome</keyword>
<reference evidence="2 3" key="1">
    <citation type="submission" date="2018-09" db="EMBL/GenBank/DDBJ databases">
        <title>Roseovarius spongiae sp. nov., isolated from a marine sponge.</title>
        <authorList>
            <person name="Zhuang L."/>
            <person name="Luo L."/>
        </authorList>
    </citation>
    <scope>NUCLEOTIDE SEQUENCE [LARGE SCALE GENOMIC DNA]</scope>
    <source>
        <strain evidence="2 3">HN-E21</strain>
    </source>
</reference>
<accession>A0A3A8AT40</accession>